<dbReference type="InterPro" id="IPR002146">
    <property type="entry name" value="ATP_synth_b/b'su_bac/chlpt"/>
</dbReference>
<evidence type="ECO:0000256" key="15">
    <source>
        <dbReference type="SAM" id="Coils"/>
    </source>
</evidence>
<dbReference type="RefSeq" id="WP_023555199.1">
    <property type="nucleotide sequence ID" value="NZ_JBCNED010000075.1"/>
</dbReference>
<dbReference type="SUPFAM" id="SSF81573">
    <property type="entry name" value="F1F0 ATP synthase subunit B, membrane domain"/>
    <property type="match status" value="1"/>
</dbReference>
<keyword evidence="16" id="KW-0378">Hydrolase</keyword>
<keyword evidence="15" id="KW-0175">Coiled coil</keyword>
<dbReference type="InterPro" id="IPR028987">
    <property type="entry name" value="ATP_synth_B-like_membr_sf"/>
</dbReference>
<comment type="similarity">
    <text evidence="1 13 14">Belongs to the ATPase B chain family.</text>
</comment>
<keyword evidence="6 13" id="KW-0375">Hydrogen ion transport</keyword>
<dbReference type="CDD" id="cd06503">
    <property type="entry name" value="ATP-synt_Fo_b"/>
    <property type="match status" value="1"/>
</dbReference>
<dbReference type="InterPro" id="IPR005864">
    <property type="entry name" value="ATP_synth_F0_bsu_bac"/>
</dbReference>
<evidence type="ECO:0000256" key="13">
    <source>
        <dbReference type="HAMAP-Rule" id="MF_01398"/>
    </source>
</evidence>
<evidence type="ECO:0000256" key="10">
    <source>
        <dbReference type="ARBA" id="ARBA00023310"/>
    </source>
</evidence>
<dbReference type="AlphaFoldDB" id="A0A3M8D476"/>
<evidence type="ECO:0000313" key="17">
    <source>
        <dbReference type="Proteomes" id="UP000281915"/>
    </source>
</evidence>
<evidence type="ECO:0000256" key="12">
    <source>
        <dbReference type="ARBA" id="ARBA00037847"/>
    </source>
</evidence>
<sequence>MLEFGTVTLEWGTLLFQVIIFLLLLIVVSKYATGPIAKVLEKRRLHVENELATAERNRKESENLLAEQRRMLDEARSESKAIIDRATKQASDEAAKIIAEAQAATESMKANASAELAREVAKAKAELRDEVASISVLLASKIIEKELDEAAQKTTVDKFLAQVGDRL</sequence>
<dbReference type="PANTHER" id="PTHR33445:SF1">
    <property type="entry name" value="ATP SYNTHASE SUBUNIT B"/>
    <property type="match status" value="1"/>
</dbReference>
<name>A0A3M8D476_9BACL</name>
<feature type="coiled-coil region" evidence="15">
    <location>
        <begin position="37"/>
        <end position="85"/>
    </location>
</feature>
<evidence type="ECO:0000313" key="16">
    <source>
        <dbReference type="EMBL" id="RNB82678.1"/>
    </source>
</evidence>
<comment type="subunit">
    <text evidence="13">F-type ATPases have 2 components, F(1) - the catalytic core - and F(0) - the membrane proton channel. F(1) has five subunits: alpha(3), beta(3), gamma(1), delta(1), epsilon(1). F(0) has three main subunits: a(1), b(2) and c(10-14). The alpha and beta chains form an alternating ring which encloses part of the gamma chain. F(1) is attached to F(0) by a central stalk formed by the gamma and epsilon chains, while a peripheral stalk is formed by the delta and b chains.</text>
</comment>
<evidence type="ECO:0000256" key="2">
    <source>
        <dbReference type="ARBA" id="ARBA00022448"/>
    </source>
</evidence>
<dbReference type="GO" id="GO:0046933">
    <property type="term" value="F:proton-transporting ATP synthase activity, rotational mechanism"/>
    <property type="evidence" value="ECO:0007669"/>
    <property type="project" value="UniProtKB-UniRule"/>
</dbReference>
<evidence type="ECO:0000256" key="1">
    <source>
        <dbReference type="ARBA" id="ARBA00005513"/>
    </source>
</evidence>
<comment type="caution">
    <text evidence="16">The sequence shown here is derived from an EMBL/GenBank/DDBJ whole genome shotgun (WGS) entry which is preliminary data.</text>
</comment>
<evidence type="ECO:0000256" key="4">
    <source>
        <dbReference type="ARBA" id="ARBA00022547"/>
    </source>
</evidence>
<proteinExistence type="inferred from homology"/>
<keyword evidence="8 13" id="KW-0406">Ion transport</keyword>
<dbReference type="GO" id="GO:0005886">
    <property type="term" value="C:plasma membrane"/>
    <property type="evidence" value="ECO:0007669"/>
    <property type="project" value="UniProtKB-SubCell"/>
</dbReference>
<keyword evidence="3 13" id="KW-1003">Cell membrane</keyword>
<evidence type="ECO:0000256" key="8">
    <source>
        <dbReference type="ARBA" id="ARBA00023065"/>
    </source>
</evidence>
<gene>
    <name evidence="13 16" type="primary">atpF</name>
    <name evidence="16" type="ORF">EDM58_06180</name>
</gene>
<evidence type="ECO:0000256" key="6">
    <source>
        <dbReference type="ARBA" id="ARBA00022781"/>
    </source>
</evidence>
<comment type="subcellular location">
    <subcellularLocation>
        <location evidence="13">Cell membrane</location>
        <topology evidence="13">Single-pass membrane protein</topology>
    </subcellularLocation>
    <subcellularLocation>
        <location evidence="12">Endomembrane system</location>
        <topology evidence="12">Single-pass membrane protein</topology>
    </subcellularLocation>
</comment>
<dbReference type="GO" id="GO:0046961">
    <property type="term" value="F:proton-transporting ATPase activity, rotational mechanism"/>
    <property type="evidence" value="ECO:0007669"/>
    <property type="project" value="TreeGrafter"/>
</dbReference>
<evidence type="ECO:0000256" key="7">
    <source>
        <dbReference type="ARBA" id="ARBA00022989"/>
    </source>
</evidence>
<reference evidence="16 17" key="1">
    <citation type="submission" date="2018-10" db="EMBL/GenBank/DDBJ databases">
        <title>Phylogenomics of Brevibacillus.</title>
        <authorList>
            <person name="Dunlap C."/>
        </authorList>
    </citation>
    <scope>NUCLEOTIDE SEQUENCE [LARGE SCALE GENOMIC DNA]</scope>
    <source>
        <strain evidence="16 17">JCM 15085</strain>
    </source>
</reference>
<keyword evidence="4 13" id="KW-0138">CF(0)</keyword>
<dbReference type="Proteomes" id="UP000281915">
    <property type="component" value="Unassembled WGS sequence"/>
</dbReference>
<dbReference type="EMBL" id="RHHT01000009">
    <property type="protein sequence ID" value="RNB82678.1"/>
    <property type="molecule type" value="Genomic_DNA"/>
</dbReference>
<comment type="function">
    <text evidence="11 13">F(1)F(0) ATP synthase produces ATP from ADP in the presence of a proton or sodium gradient. F-type ATPases consist of two structural domains, F(1) containing the extramembraneous catalytic core and F(0) containing the membrane proton channel, linked together by a central stalk and a peripheral stalk. During catalysis, ATP synthesis in the catalytic domain of F(1) is coupled via a rotary mechanism of the central stalk subunits to proton translocation.</text>
</comment>
<accession>A0A3M8D476</accession>
<dbReference type="InterPro" id="IPR050059">
    <property type="entry name" value="ATP_synthase_B_chain"/>
</dbReference>
<evidence type="ECO:0000256" key="14">
    <source>
        <dbReference type="RuleBase" id="RU003848"/>
    </source>
</evidence>
<organism evidence="16 17">
    <name type="scientific">Brevibacillus panacihumi</name>
    <dbReference type="NCBI Taxonomy" id="497735"/>
    <lineage>
        <taxon>Bacteria</taxon>
        <taxon>Bacillati</taxon>
        <taxon>Bacillota</taxon>
        <taxon>Bacilli</taxon>
        <taxon>Bacillales</taxon>
        <taxon>Paenibacillaceae</taxon>
        <taxon>Brevibacillus</taxon>
    </lineage>
</organism>
<evidence type="ECO:0000256" key="9">
    <source>
        <dbReference type="ARBA" id="ARBA00023136"/>
    </source>
</evidence>
<protein>
    <recommendedName>
        <fullName evidence="13">ATP synthase subunit b</fullName>
    </recommendedName>
    <alternativeName>
        <fullName evidence="13">ATP synthase F(0) sector subunit b</fullName>
    </alternativeName>
    <alternativeName>
        <fullName evidence="13">ATPase subunit I</fullName>
    </alternativeName>
    <alternativeName>
        <fullName evidence="13">F-type ATPase subunit b</fullName>
        <shortName evidence="13">F-ATPase subunit b</shortName>
    </alternativeName>
</protein>
<dbReference type="HAMAP" id="MF_01398">
    <property type="entry name" value="ATP_synth_b_bprime"/>
    <property type="match status" value="1"/>
</dbReference>
<keyword evidence="2 13" id="KW-0813">Transport</keyword>
<dbReference type="GO" id="GO:0012505">
    <property type="term" value="C:endomembrane system"/>
    <property type="evidence" value="ECO:0007669"/>
    <property type="project" value="UniProtKB-SubCell"/>
</dbReference>
<dbReference type="PANTHER" id="PTHR33445">
    <property type="entry name" value="ATP SYNTHASE SUBUNIT B', CHLOROPLASTIC"/>
    <property type="match status" value="1"/>
</dbReference>
<evidence type="ECO:0000256" key="11">
    <source>
        <dbReference type="ARBA" id="ARBA00025198"/>
    </source>
</evidence>
<keyword evidence="7 13" id="KW-1133">Transmembrane helix</keyword>
<dbReference type="Gene3D" id="6.10.250.1580">
    <property type="match status" value="1"/>
</dbReference>
<comment type="function">
    <text evidence="13">Component of the F(0) channel, it forms part of the peripheral stalk, linking F(1) to F(0).</text>
</comment>
<dbReference type="GO" id="GO:0016787">
    <property type="term" value="F:hydrolase activity"/>
    <property type="evidence" value="ECO:0007669"/>
    <property type="project" value="UniProtKB-KW"/>
</dbReference>
<keyword evidence="9 13" id="KW-0472">Membrane</keyword>
<feature type="transmembrane region" description="Helical" evidence="13">
    <location>
        <begin position="14"/>
        <end position="33"/>
    </location>
</feature>
<keyword evidence="10 13" id="KW-0066">ATP synthesis</keyword>
<dbReference type="NCBIfam" id="TIGR01144">
    <property type="entry name" value="ATP_synt_b"/>
    <property type="match status" value="1"/>
</dbReference>
<dbReference type="GO" id="GO:0045259">
    <property type="term" value="C:proton-transporting ATP synthase complex"/>
    <property type="evidence" value="ECO:0007669"/>
    <property type="project" value="UniProtKB-KW"/>
</dbReference>
<evidence type="ECO:0000256" key="3">
    <source>
        <dbReference type="ARBA" id="ARBA00022475"/>
    </source>
</evidence>
<evidence type="ECO:0000256" key="5">
    <source>
        <dbReference type="ARBA" id="ARBA00022692"/>
    </source>
</evidence>
<keyword evidence="5 13" id="KW-0812">Transmembrane</keyword>
<dbReference type="Pfam" id="PF00430">
    <property type="entry name" value="ATP-synt_B"/>
    <property type="match status" value="1"/>
</dbReference>